<dbReference type="Pfam" id="PF00171">
    <property type="entry name" value="Aldedh"/>
    <property type="match status" value="1"/>
</dbReference>
<dbReference type="PANTHER" id="PTHR43353">
    <property type="entry name" value="SUCCINATE-SEMIALDEHYDE DEHYDROGENASE, MITOCHONDRIAL"/>
    <property type="match status" value="1"/>
</dbReference>
<dbReference type="AlphaFoldDB" id="A0A9N8EJV1"/>
<dbReference type="InterPro" id="IPR016162">
    <property type="entry name" value="Ald_DH_N"/>
</dbReference>
<dbReference type="EMBL" id="CAICTM010001219">
    <property type="protein sequence ID" value="CAB9521685.1"/>
    <property type="molecule type" value="Genomic_DNA"/>
</dbReference>
<comment type="caution">
    <text evidence="4">The sequence shown here is derived from an EMBL/GenBank/DDBJ whole genome shotgun (WGS) entry which is preliminary data.</text>
</comment>
<evidence type="ECO:0000256" key="2">
    <source>
        <dbReference type="SAM" id="SignalP"/>
    </source>
</evidence>
<dbReference type="GO" id="GO:0016491">
    <property type="term" value="F:oxidoreductase activity"/>
    <property type="evidence" value="ECO:0007669"/>
    <property type="project" value="UniProtKB-KW"/>
</dbReference>
<dbReference type="PANTHER" id="PTHR43353:SF5">
    <property type="entry name" value="SUCCINATE-SEMIALDEHYDE DEHYDROGENASE, MITOCHONDRIAL"/>
    <property type="match status" value="1"/>
</dbReference>
<reference evidence="4" key="1">
    <citation type="submission" date="2020-06" db="EMBL/GenBank/DDBJ databases">
        <authorList>
            <consortium name="Plant Systems Biology data submission"/>
        </authorList>
    </citation>
    <scope>NUCLEOTIDE SEQUENCE</scope>
    <source>
        <strain evidence="4">D6</strain>
    </source>
</reference>
<organism evidence="4 5">
    <name type="scientific">Seminavis robusta</name>
    <dbReference type="NCBI Taxonomy" id="568900"/>
    <lineage>
        <taxon>Eukaryota</taxon>
        <taxon>Sar</taxon>
        <taxon>Stramenopiles</taxon>
        <taxon>Ochrophyta</taxon>
        <taxon>Bacillariophyta</taxon>
        <taxon>Bacillariophyceae</taxon>
        <taxon>Bacillariophycidae</taxon>
        <taxon>Naviculales</taxon>
        <taxon>Naviculaceae</taxon>
        <taxon>Seminavis</taxon>
    </lineage>
</organism>
<dbReference type="SUPFAM" id="SSF53720">
    <property type="entry name" value="ALDH-like"/>
    <property type="match status" value="1"/>
</dbReference>
<feature type="domain" description="Aldehyde dehydrogenase" evidence="3">
    <location>
        <begin position="89"/>
        <end position="247"/>
    </location>
</feature>
<dbReference type="Gene3D" id="3.40.605.10">
    <property type="entry name" value="Aldehyde Dehydrogenase, Chain A, domain 1"/>
    <property type="match status" value="1"/>
</dbReference>
<gene>
    <name evidence="4" type="ORF">SEMRO_1221_G253740.1</name>
</gene>
<dbReference type="InterPro" id="IPR016161">
    <property type="entry name" value="Ald_DH/histidinol_DH"/>
</dbReference>
<feature type="chain" id="PRO_5040197191" evidence="2">
    <location>
        <begin position="23"/>
        <end position="275"/>
    </location>
</feature>
<feature type="signal peptide" evidence="2">
    <location>
        <begin position="1"/>
        <end position="22"/>
    </location>
</feature>
<evidence type="ECO:0000313" key="5">
    <source>
        <dbReference type="Proteomes" id="UP001153069"/>
    </source>
</evidence>
<dbReference type="InterPro" id="IPR050740">
    <property type="entry name" value="Aldehyde_DH_Superfamily"/>
</dbReference>
<sequence>MKFHFSRFILSLAILGVRGVQADGDDKKNVCLESLTGITGGTTTCTPLGVAPMIEGASFFPEAIVKDQGSKDIFGCCNRNSDEEESALTPTQIGKMPQFSTETSMQVLAAAKKAWANGRGVWPQMSLQERIEAIEAFLSALQDQRSSIINLLMWEIGKNYGDAEAEFDRTVAFARKVIESIQTDPEFAGVWQTIGSTKALVRRTAIGIILALGPYNYPLNETYATIIPALLMGNIVVLKIPTVGGLVHFLTSKSNLFRSFRSEDNHCGAHSYCIV</sequence>
<keyword evidence="5" id="KW-1185">Reference proteome</keyword>
<evidence type="ECO:0000313" key="4">
    <source>
        <dbReference type="EMBL" id="CAB9521685.1"/>
    </source>
</evidence>
<dbReference type="OrthoDB" id="440325at2759"/>
<keyword evidence="2" id="KW-0732">Signal</keyword>
<accession>A0A9N8EJV1</accession>
<keyword evidence="1" id="KW-0560">Oxidoreductase</keyword>
<protein>
    <submittedName>
        <fullName evidence="4">N-succinylglutamate 5-semialdehyde dehydrogenase</fullName>
    </submittedName>
</protein>
<evidence type="ECO:0000256" key="1">
    <source>
        <dbReference type="ARBA" id="ARBA00023002"/>
    </source>
</evidence>
<dbReference type="Proteomes" id="UP001153069">
    <property type="component" value="Unassembled WGS sequence"/>
</dbReference>
<evidence type="ECO:0000259" key="3">
    <source>
        <dbReference type="Pfam" id="PF00171"/>
    </source>
</evidence>
<name>A0A9N8EJV1_9STRA</name>
<proteinExistence type="predicted"/>
<dbReference type="InterPro" id="IPR015590">
    <property type="entry name" value="Aldehyde_DH_dom"/>
</dbReference>